<dbReference type="STRING" id="5627.A0A1C7MQZ4"/>
<reference evidence="1 2" key="1">
    <citation type="submission" date="2016-03" db="EMBL/GenBank/DDBJ databases">
        <title>Whole genome sequencing of Grifola frondosa 9006-11.</title>
        <authorList>
            <person name="Min B."/>
            <person name="Park H."/>
            <person name="Kim J.-G."/>
            <person name="Cho H."/>
            <person name="Oh Y.-L."/>
            <person name="Kong W.-S."/>
            <person name="Choi I.-G."/>
        </authorList>
    </citation>
    <scope>NUCLEOTIDE SEQUENCE [LARGE SCALE GENOMIC DNA]</scope>
    <source>
        <strain evidence="1 2">9006-11</strain>
    </source>
</reference>
<protein>
    <submittedName>
        <fullName evidence="1">Uncharacterized protein</fullName>
    </submittedName>
</protein>
<accession>A0A1C7MQZ4</accession>
<dbReference type="Proteomes" id="UP000092993">
    <property type="component" value="Unassembled WGS sequence"/>
</dbReference>
<dbReference type="EMBL" id="LUGG01000001">
    <property type="protein sequence ID" value="OBZ78846.1"/>
    <property type="molecule type" value="Genomic_DNA"/>
</dbReference>
<gene>
    <name evidence="1" type="ORF">A0H81_00558</name>
</gene>
<sequence length="143" mass="16232">MSELADWRSQSALDPLVAQCITVLWPLAIPKLSPETLLECFGAVVKDYVASASGRQSGWKNLQAHKLIVSSYRTALANTASKKKLYSLFLQTHFLSWLKCTRPRNGKKNPIKSSNPKYMLRELTRSLDLISYARWENKNTMSL</sequence>
<evidence type="ECO:0000313" key="2">
    <source>
        <dbReference type="Proteomes" id="UP000092993"/>
    </source>
</evidence>
<keyword evidence="2" id="KW-1185">Reference proteome</keyword>
<dbReference type="AlphaFoldDB" id="A0A1C7MQZ4"/>
<proteinExistence type="predicted"/>
<organism evidence="1 2">
    <name type="scientific">Grifola frondosa</name>
    <name type="common">Maitake</name>
    <name type="synonym">Polyporus frondosus</name>
    <dbReference type="NCBI Taxonomy" id="5627"/>
    <lineage>
        <taxon>Eukaryota</taxon>
        <taxon>Fungi</taxon>
        <taxon>Dikarya</taxon>
        <taxon>Basidiomycota</taxon>
        <taxon>Agaricomycotina</taxon>
        <taxon>Agaricomycetes</taxon>
        <taxon>Polyporales</taxon>
        <taxon>Grifolaceae</taxon>
        <taxon>Grifola</taxon>
    </lineage>
</organism>
<comment type="caution">
    <text evidence="1">The sequence shown here is derived from an EMBL/GenBank/DDBJ whole genome shotgun (WGS) entry which is preliminary data.</text>
</comment>
<evidence type="ECO:0000313" key="1">
    <source>
        <dbReference type="EMBL" id="OBZ78846.1"/>
    </source>
</evidence>
<name>A0A1C7MQZ4_GRIFR</name>